<dbReference type="InterPro" id="IPR058163">
    <property type="entry name" value="LysR-type_TF_proteobact-type"/>
</dbReference>
<keyword evidence="3" id="KW-0238">DNA-binding</keyword>
<evidence type="ECO:0000313" key="7">
    <source>
        <dbReference type="Proteomes" id="UP000246352"/>
    </source>
</evidence>
<keyword evidence="7" id="KW-1185">Reference proteome</keyword>
<dbReference type="PRINTS" id="PR00039">
    <property type="entry name" value="HTHLYSR"/>
</dbReference>
<organism evidence="6 7">
    <name type="scientific">Hoeflea marina</name>
    <dbReference type="NCBI Taxonomy" id="274592"/>
    <lineage>
        <taxon>Bacteria</taxon>
        <taxon>Pseudomonadati</taxon>
        <taxon>Pseudomonadota</taxon>
        <taxon>Alphaproteobacteria</taxon>
        <taxon>Hyphomicrobiales</taxon>
        <taxon>Rhizobiaceae</taxon>
        <taxon>Hoeflea</taxon>
    </lineage>
</organism>
<feature type="domain" description="HTH lysR-type" evidence="5">
    <location>
        <begin position="3"/>
        <end position="60"/>
    </location>
</feature>
<proteinExistence type="inferred from homology"/>
<reference evidence="6 7" key="1">
    <citation type="submission" date="2018-05" db="EMBL/GenBank/DDBJ databases">
        <title>Genomic Encyclopedia of Type Strains, Phase IV (KMG-IV): sequencing the most valuable type-strain genomes for metagenomic binning, comparative biology and taxonomic classification.</title>
        <authorList>
            <person name="Goeker M."/>
        </authorList>
    </citation>
    <scope>NUCLEOTIDE SEQUENCE [LARGE SCALE GENOMIC DNA]</scope>
    <source>
        <strain evidence="6 7">DSM 16791</strain>
    </source>
</reference>
<evidence type="ECO:0000256" key="4">
    <source>
        <dbReference type="ARBA" id="ARBA00023163"/>
    </source>
</evidence>
<keyword evidence="2" id="KW-0805">Transcription regulation</keyword>
<dbReference type="CDD" id="cd08432">
    <property type="entry name" value="PBP2_GcdR_TrpI_HvrB_AmpR_like"/>
    <property type="match status" value="1"/>
</dbReference>
<dbReference type="Pfam" id="PF03466">
    <property type="entry name" value="LysR_substrate"/>
    <property type="match status" value="1"/>
</dbReference>
<protein>
    <submittedName>
        <fullName evidence="6">LysR family glycine cleavage system transcriptional activator</fullName>
    </submittedName>
</protein>
<dbReference type="InterPro" id="IPR036390">
    <property type="entry name" value="WH_DNA-bd_sf"/>
</dbReference>
<comment type="caution">
    <text evidence="6">The sequence shown here is derived from an EMBL/GenBank/DDBJ whole genome shotgun (WGS) entry which is preliminary data.</text>
</comment>
<accession>A0A317PFJ6</accession>
<evidence type="ECO:0000259" key="5">
    <source>
        <dbReference type="PROSITE" id="PS50931"/>
    </source>
</evidence>
<dbReference type="InterPro" id="IPR000847">
    <property type="entry name" value="LysR_HTH_N"/>
</dbReference>
<dbReference type="Gene3D" id="3.40.190.10">
    <property type="entry name" value="Periplasmic binding protein-like II"/>
    <property type="match status" value="2"/>
</dbReference>
<keyword evidence="4" id="KW-0804">Transcription</keyword>
<dbReference type="FunFam" id="1.10.10.10:FF:000038">
    <property type="entry name" value="Glycine cleavage system transcriptional activator"/>
    <property type="match status" value="1"/>
</dbReference>
<dbReference type="PANTHER" id="PTHR30537">
    <property type="entry name" value="HTH-TYPE TRANSCRIPTIONAL REGULATOR"/>
    <property type="match status" value="1"/>
</dbReference>
<evidence type="ECO:0000256" key="1">
    <source>
        <dbReference type="ARBA" id="ARBA00009437"/>
    </source>
</evidence>
<dbReference type="RefSeq" id="WP_210205858.1">
    <property type="nucleotide sequence ID" value="NZ_QGTR01000004.1"/>
</dbReference>
<dbReference type="Pfam" id="PF00126">
    <property type="entry name" value="HTH_1"/>
    <property type="match status" value="1"/>
</dbReference>
<dbReference type="EMBL" id="QGTR01000004">
    <property type="protein sequence ID" value="PWV98835.1"/>
    <property type="molecule type" value="Genomic_DNA"/>
</dbReference>
<dbReference type="GO" id="GO:0006351">
    <property type="term" value="P:DNA-templated transcription"/>
    <property type="evidence" value="ECO:0007669"/>
    <property type="project" value="TreeGrafter"/>
</dbReference>
<comment type="similarity">
    <text evidence="1">Belongs to the LysR transcriptional regulatory family.</text>
</comment>
<dbReference type="InterPro" id="IPR005119">
    <property type="entry name" value="LysR_subst-bd"/>
</dbReference>
<dbReference type="AlphaFoldDB" id="A0A317PFJ6"/>
<dbReference type="Gene3D" id="1.10.10.10">
    <property type="entry name" value="Winged helix-like DNA-binding domain superfamily/Winged helix DNA-binding domain"/>
    <property type="match status" value="1"/>
</dbReference>
<sequence length="302" mass="33843">MLPPLSALRAFDAAARHMSFTKAAEELFVTQSAVSRQIRLLEDFLDLQLFERKHRAVVLTAEGERYRRDVAGAFSQVDIATRRLRRKQGREVLNIQTYTTFTMRWLIPRLSRFQKQNPEIDVRLTASLKPVDFNNSDVHGAVRAGAGEWPVRADKLCETYLVPVCSPTYVATDLPLRGPEDLDKATLLHSLGRPNDWRVWLEGAGLSHVDLETGHRFASSSMAYQAAQCGLGVALGQRFLIEDDLRAGLLVAPIQIPVHSDETYYFLSSPRYAGVPMLELFREWLIAEAQATSDAFGIGLTA</sequence>
<dbReference type="SUPFAM" id="SSF53850">
    <property type="entry name" value="Periplasmic binding protein-like II"/>
    <property type="match status" value="1"/>
</dbReference>
<dbReference type="GO" id="GO:0043565">
    <property type="term" value="F:sequence-specific DNA binding"/>
    <property type="evidence" value="ECO:0007669"/>
    <property type="project" value="TreeGrafter"/>
</dbReference>
<evidence type="ECO:0000256" key="3">
    <source>
        <dbReference type="ARBA" id="ARBA00023125"/>
    </source>
</evidence>
<gene>
    <name evidence="6" type="ORF">DFR52_104125</name>
</gene>
<dbReference type="FunFam" id="3.40.190.10:FF:000017">
    <property type="entry name" value="Glycine cleavage system transcriptional activator"/>
    <property type="match status" value="1"/>
</dbReference>
<dbReference type="SUPFAM" id="SSF46785">
    <property type="entry name" value="Winged helix' DNA-binding domain"/>
    <property type="match status" value="1"/>
</dbReference>
<dbReference type="GO" id="GO:0003700">
    <property type="term" value="F:DNA-binding transcription factor activity"/>
    <property type="evidence" value="ECO:0007669"/>
    <property type="project" value="InterPro"/>
</dbReference>
<dbReference type="Proteomes" id="UP000246352">
    <property type="component" value="Unassembled WGS sequence"/>
</dbReference>
<dbReference type="NCBIfam" id="NF008352">
    <property type="entry name" value="PRK11139.1"/>
    <property type="match status" value="1"/>
</dbReference>
<dbReference type="InterPro" id="IPR036388">
    <property type="entry name" value="WH-like_DNA-bd_sf"/>
</dbReference>
<name>A0A317PFJ6_9HYPH</name>
<evidence type="ECO:0000256" key="2">
    <source>
        <dbReference type="ARBA" id="ARBA00023015"/>
    </source>
</evidence>
<dbReference type="PROSITE" id="PS50931">
    <property type="entry name" value="HTH_LYSR"/>
    <property type="match status" value="1"/>
</dbReference>
<dbReference type="PANTHER" id="PTHR30537:SF26">
    <property type="entry name" value="GLYCINE CLEAVAGE SYSTEM TRANSCRIPTIONAL ACTIVATOR"/>
    <property type="match status" value="1"/>
</dbReference>
<evidence type="ECO:0000313" key="6">
    <source>
        <dbReference type="EMBL" id="PWV98835.1"/>
    </source>
</evidence>